<keyword evidence="1" id="KW-1133">Transmembrane helix</keyword>
<dbReference type="EMBL" id="OX597814">
    <property type="protein sequence ID" value="CAI9716690.1"/>
    <property type="molecule type" value="Genomic_DNA"/>
</dbReference>
<proteinExistence type="predicted"/>
<keyword evidence="1" id="KW-0472">Membrane</keyword>
<organism evidence="2 3">
    <name type="scientific">Octopus vulgaris</name>
    <name type="common">Common octopus</name>
    <dbReference type="NCBI Taxonomy" id="6645"/>
    <lineage>
        <taxon>Eukaryota</taxon>
        <taxon>Metazoa</taxon>
        <taxon>Spiralia</taxon>
        <taxon>Lophotrochozoa</taxon>
        <taxon>Mollusca</taxon>
        <taxon>Cephalopoda</taxon>
        <taxon>Coleoidea</taxon>
        <taxon>Octopodiformes</taxon>
        <taxon>Octopoda</taxon>
        <taxon>Incirrata</taxon>
        <taxon>Octopodidae</taxon>
        <taxon>Octopus</taxon>
    </lineage>
</organism>
<feature type="transmembrane region" description="Helical" evidence="1">
    <location>
        <begin position="159"/>
        <end position="179"/>
    </location>
</feature>
<dbReference type="Proteomes" id="UP001162480">
    <property type="component" value="Chromosome 1"/>
</dbReference>
<keyword evidence="3" id="KW-1185">Reference proteome</keyword>
<sequence>MWLLLSSMPSRELPMAVAGVVNVGNCGDGGGIAGSVPLSTAAATGSTGAYIATPRVDVDINCGKENIQRYDLIHLIFQELKKIAVIDTLKMGESGYMCFIVNLSQDMKKNSPESLKANRRLGINRELVKNYCCKLYKNESYVYHSKSICSGNIMENSMFLNYANIVGAIVWIFFPLIIIKYGCHADDNNSNQFSYCFNHSYYHTDITKHRSEGTRQ</sequence>
<accession>A0AA36EYG4</accession>
<protein>
    <submittedName>
        <fullName evidence="2">Uncharacterized protein</fullName>
    </submittedName>
</protein>
<keyword evidence="1" id="KW-0812">Transmembrane</keyword>
<gene>
    <name evidence="2" type="ORF">OCTVUL_1B002409</name>
</gene>
<reference evidence="2" key="1">
    <citation type="submission" date="2023-08" db="EMBL/GenBank/DDBJ databases">
        <authorList>
            <person name="Alioto T."/>
            <person name="Alioto T."/>
            <person name="Gomez Garrido J."/>
        </authorList>
    </citation>
    <scope>NUCLEOTIDE SEQUENCE</scope>
</reference>
<evidence type="ECO:0000256" key="1">
    <source>
        <dbReference type="SAM" id="Phobius"/>
    </source>
</evidence>
<evidence type="ECO:0000313" key="3">
    <source>
        <dbReference type="Proteomes" id="UP001162480"/>
    </source>
</evidence>
<evidence type="ECO:0000313" key="2">
    <source>
        <dbReference type="EMBL" id="CAI9716690.1"/>
    </source>
</evidence>
<dbReference type="AlphaFoldDB" id="A0AA36EYG4"/>
<name>A0AA36EYG4_OCTVU</name>